<evidence type="ECO:0000313" key="4">
    <source>
        <dbReference type="Proteomes" id="UP000001416"/>
    </source>
</evidence>
<dbReference type="PANTHER" id="PTHR34606:SF15">
    <property type="entry name" value="BON DOMAIN-CONTAINING PROTEIN"/>
    <property type="match status" value="1"/>
</dbReference>
<evidence type="ECO:0000256" key="1">
    <source>
        <dbReference type="SAM" id="SignalP"/>
    </source>
</evidence>
<dbReference type="Proteomes" id="UP000001416">
    <property type="component" value="Chromosome"/>
</dbReference>
<dbReference type="STRING" id="228410.NE0132"/>
<dbReference type="AlphaFoldDB" id="Q82XW3"/>
<dbReference type="OrthoDB" id="8560732at2"/>
<dbReference type="eggNOG" id="COG2823">
    <property type="taxonomic scope" value="Bacteria"/>
</dbReference>
<gene>
    <name evidence="3" type="primary">osmY</name>
    <name evidence="3" type="ordered locus">NE0132</name>
</gene>
<dbReference type="InterPro" id="IPR014004">
    <property type="entry name" value="Transpt-assoc_nodulatn_dom_bac"/>
</dbReference>
<sequence length="118" mass="12267">MKIKTLLSIITAMALLILGTEVATAQSTGVPTIDSGSPESNQPLNDTMITTKVKAELAIAEGIKSGDISVETVNGVVILTGTQPNEMLIKKAEEVAKSVKDVKQVDISGLTVNTTTAD</sequence>
<dbReference type="SMART" id="SM00749">
    <property type="entry name" value="BON"/>
    <property type="match status" value="1"/>
</dbReference>
<dbReference type="RefSeq" id="WP_011110781.1">
    <property type="nucleotide sequence ID" value="NC_004757.1"/>
</dbReference>
<feature type="signal peptide" evidence="1">
    <location>
        <begin position="1"/>
        <end position="25"/>
    </location>
</feature>
<feature type="domain" description="BON" evidence="2">
    <location>
        <begin position="45"/>
        <end position="114"/>
    </location>
</feature>
<dbReference type="InterPro" id="IPR007055">
    <property type="entry name" value="BON_dom"/>
</dbReference>
<dbReference type="Pfam" id="PF04972">
    <property type="entry name" value="BON"/>
    <property type="match status" value="1"/>
</dbReference>
<dbReference type="Gene3D" id="3.30.1340.30">
    <property type="match status" value="1"/>
</dbReference>
<proteinExistence type="predicted"/>
<dbReference type="SMR" id="Q82XW3"/>
<feature type="chain" id="PRO_5004300242" evidence="1">
    <location>
        <begin position="26"/>
        <end position="118"/>
    </location>
</feature>
<keyword evidence="4" id="KW-1185">Reference proteome</keyword>
<dbReference type="PROSITE" id="PS50914">
    <property type="entry name" value="BON"/>
    <property type="match status" value="1"/>
</dbReference>
<dbReference type="KEGG" id="neu:NE0132"/>
<dbReference type="InterPro" id="IPR051686">
    <property type="entry name" value="Lipoprotein_DolP"/>
</dbReference>
<keyword evidence="1" id="KW-0732">Signal</keyword>
<dbReference type="GeneID" id="87103343"/>
<reference evidence="3 4" key="1">
    <citation type="journal article" date="2003" name="J. Bacteriol.">
        <title>Complete genome sequence of the ammonia-oxidizing bacterium and obligate chemolithoautotroph Nitrosomonas europaea.</title>
        <authorList>
            <person name="Chain P."/>
            <person name="Lamerdin J."/>
            <person name="Larimer F."/>
            <person name="Regala W."/>
            <person name="Land M."/>
            <person name="Hauser L."/>
            <person name="Hooper A."/>
            <person name="Klotz M."/>
            <person name="Norton J."/>
            <person name="Sayavedra-Soto L."/>
            <person name="Arciero D."/>
            <person name="Hommes N."/>
            <person name="Whittaker M."/>
            <person name="Arp D."/>
        </authorList>
    </citation>
    <scope>NUCLEOTIDE SEQUENCE [LARGE SCALE GENOMIC DNA]</scope>
    <source>
        <strain evidence="4">ATCC 19718 / CIP 103999 / KCTC 2705 / NBRC 14298</strain>
    </source>
</reference>
<dbReference type="EMBL" id="AL954747">
    <property type="protein sequence ID" value="CAD84043.1"/>
    <property type="molecule type" value="Genomic_DNA"/>
</dbReference>
<name>Q82XW3_NITEU</name>
<protein>
    <submittedName>
        <fullName evidence="3">Putative osmotically inducible protein Y</fullName>
    </submittedName>
</protein>
<dbReference type="PANTHER" id="PTHR34606">
    <property type="entry name" value="BON DOMAIN-CONTAINING PROTEIN"/>
    <property type="match status" value="1"/>
</dbReference>
<dbReference type="PhylomeDB" id="Q82XW3"/>
<organism evidence="3 4">
    <name type="scientific">Nitrosomonas europaea (strain ATCC 19718 / CIP 103999 / KCTC 2705 / NBRC 14298)</name>
    <dbReference type="NCBI Taxonomy" id="228410"/>
    <lineage>
        <taxon>Bacteria</taxon>
        <taxon>Pseudomonadati</taxon>
        <taxon>Pseudomonadota</taxon>
        <taxon>Betaproteobacteria</taxon>
        <taxon>Nitrosomonadales</taxon>
        <taxon>Nitrosomonadaceae</taxon>
        <taxon>Nitrosomonas</taxon>
    </lineage>
</organism>
<dbReference type="HOGENOM" id="CLU_098552_0_2_4"/>
<evidence type="ECO:0000259" key="2">
    <source>
        <dbReference type="PROSITE" id="PS50914"/>
    </source>
</evidence>
<evidence type="ECO:0000313" key="3">
    <source>
        <dbReference type="EMBL" id="CAD84043.1"/>
    </source>
</evidence>
<accession>Q82XW3</accession>